<proteinExistence type="predicted"/>
<dbReference type="GO" id="GO:0051959">
    <property type="term" value="F:dynein light intermediate chain binding"/>
    <property type="evidence" value="ECO:0007669"/>
    <property type="project" value="InterPro"/>
</dbReference>
<dbReference type="InterPro" id="IPR043160">
    <property type="entry name" value="Dynein_C_barrel"/>
</dbReference>
<dbReference type="Pfam" id="PF18199">
    <property type="entry name" value="Dynein_C"/>
    <property type="match status" value="1"/>
</dbReference>
<sequence>MFSLYFTRPTVCSMSRNMSMSVLLGARWDIESGIISEAFLGDLTPAMPVLYVRAVPAEEQELRNTFECPVYRTKQRGSTYVWAFHLRTKEPHPTGGSWSCFALVCVRKSLGQGGAF</sequence>
<dbReference type="GO" id="GO:0007018">
    <property type="term" value="P:microtubule-based movement"/>
    <property type="evidence" value="ECO:0007669"/>
    <property type="project" value="InterPro"/>
</dbReference>
<name>A0A0S7ESV1_9TELE</name>
<organism evidence="2">
    <name type="scientific">Poeciliopsis prolifica</name>
    <name type="common">blackstripe livebearer</name>
    <dbReference type="NCBI Taxonomy" id="188132"/>
    <lineage>
        <taxon>Eukaryota</taxon>
        <taxon>Metazoa</taxon>
        <taxon>Chordata</taxon>
        <taxon>Craniata</taxon>
        <taxon>Vertebrata</taxon>
        <taxon>Euteleostomi</taxon>
        <taxon>Actinopterygii</taxon>
        <taxon>Neopterygii</taxon>
        <taxon>Teleostei</taxon>
        <taxon>Neoteleostei</taxon>
        <taxon>Acanthomorphata</taxon>
        <taxon>Ovalentaria</taxon>
        <taxon>Atherinomorphae</taxon>
        <taxon>Cyprinodontiformes</taxon>
        <taxon>Poeciliidae</taxon>
        <taxon>Poeciliinae</taxon>
        <taxon>Poeciliopsis</taxon>
    </lineage>
</organism>
<dbReference type="PANTHER" id="PTHR46961">
    <property type="entry name" value="DYNEIN HEAVY CHAIN 1, AXONEMAL-LIKE PROTEIN"/>
    <property type="match status" value="1"/>
</dbReference>
<dbReference type="InterPro" id="IPR041228">
    <property type="entry name" value="Dynein_C"/>
</dbReference>
<reference evidence="2" key="1">
    <citation type="submission" date="2014-12" db="EMBL/GenBank/DDBJ databases">
        <title>Parallel Evolution in Life History Adaptation Evident in the Tissue-Specific Poeciliopsis prolifica transcriptome.</title>
        <authorList>
            <person name="Jue N.K."/>
            <person name="Foley R.J."/>
            <person name="Obergfell C."/>
            <person name="Reznick D.N."/>
            <person name="O'Neill R.J."/>
            <person name="O'Neill M.J."/>
        </authorList>
    </citation>
    <scope>NUCLEOTIDE SEQUENCE</scope>
</reference>
<feature type="domain" description="Dynein heavy chain C-terminal" evidence="1">
    <location>
        <begin position="23"/>
        <end position="92"/>
    </location>
</feature>
<protein>
    <submittedName>
        <fullName evidence="2">DYH17</fullName>
    </submittedName>
</protein>
<gene>
    <name evidence="2" type="primary">DYH17</name>
</gene>
<dbReference type="GO" id="GO:0045505">
    <property type="term" value="F:dynein intermediate chain binding"/>
    <property type="evidence" value="ECO:0007669"/>
    <property type="project" value="InterPro"/>
</dbReference>
<dbReference type="PANTHER" id="PTHR46961:SF14">
    <property type="entry name" value="DYNEIN HEAVY CHAIN 11, AXONEMAL"/>
    <property type="match status" value="1"/>
</dbReference>
<evidence type="ECO:0000259" key="1">
    <source>
        <dbReference type="Pfam" id="PF18199"/>
    </source>
</evidence>
<dbReference type="InterPro" id="IPR026983">
    <property type="entry name" value="DHC"/>
</dbReference>
<dbReference type="Gene3D" id="3.10.490.20">
    <property type="match status" value="1"/>
</dbReference>
<dbReference type="AlphaFoldDB" id="A0A0S7ESV1"/>
<dbReference type="GO" id="GO:0030286">
    <property type="term" value="C:dynein complex"/>
    <property type="evidence" value="ECO:0007669"/>
    <property type="project" value="InterPro"/>
</dbReference>
<evidence type="ECO:0000313" key="2">
    <source>
        <dbReference type="EMBL" id="JAO05289.1"/>
    </source>
</evidence>
<dbReference type="EMBL" id="GBYX01476388">
    <property type="protein sequence ID" value="JAO05289.1"/>
    <property type="molecule type" value="Transcribed_RNA"/>
</dbReference>
<accession>A0A0S7ESV1</accession>